<organism evidence="2 3">
    <name type="scientific">Paratrimastix pyriformis</name>
    <dbReference type="NCBI Taxonomy" id="342808"/>
    <lineage>
        <taxon>Eukaryota</taxon>
        <taxon>Metamonada</taxon>
        <taxon>Preaxostyla</taxon>
        <taxon>Paratrimastigidae</taxon>
        <taxon>Paratrimastix</taxon>
    </lineage>
</organism>
<protein>
    <submittedName>
        <fullName evidence="2">Uncharacterized protein</fullName>
    </submittedName>
</protein>
<dbReference type="PRINTS" id="PR01217">
    <property type="entry name" value="PRICHEXTENSN"/>
</dbReference>
<dbReference type="EMBL" id="JAPMOS010000024">
    <property type="protein sequence ID" value="KAJ4458903.1"/>
    <property type="molecule type" value="Genomic_DNA"/>
</dbReference>
<feature type="compositionally biased region" description="Polar residues" evidence="1">
    <location>
        <begin position="209"/>
        <end position="222"/>
    </location>
</feature>
<feature type="compositionally biased region" description="Pro residues" evidence="1">
    <location>
        <begin position="225"/>
        <end position="263"/>
    </location>
</feature>
<sequence>MAAAPAPQQPAPAPQVATLLPHSVATPVVAAPTPAIAAPTPAIAAPTPVVAAPTPVVAAPTPAIPTTSIAAPTPVIAAPTPVPTVPNPAIPTPVIAAPTPVIAAPTPAIAAPSPAIPTTTTVPGPSHLASIGGLPTPSPFSAAHHHRPGVYRTIVPRALPLPSASSAIRGSSSTAIPRPTKVLLGSRSSSSAGDGLAAPTGAALARPDLNSNSNAAGASTTIPSPHLPATPAPPPTWPQPPITVPTVPVPAGPLAPGAEPPPAHQILAEPTGTPQTALGAIAATPAATANATGQPIQKFVNGARPHARILRVVPLLPEACLCPCCAHGCPWAESEKHLLAAMSPAGAGGVASPAPAGSSSPQTPLPASHPAHVLQASLAALSPAQRQRCLPLACVQAVLCGALAAAGHTQSQYRDAPAAQPRCLTFLATPPGGAAVGGRGTRPAPVTYPASVVGDLGPVDINPPVSAAAATTSTPVRVLDIMATDPEIATMWADLVECWGALAATHGMPTAWNGWGTRQQPQCGWAQVVRGVDVSPAPEAVSALEAEVTREGQMAWKNQENADTVEVDSLSLGDPDIRGEKLCGFGKWKMIMSGSEN</sequence>
<gene>
    <name evidence="2" type="ORF">PAPYR_5174</name>
</gene>
<feature type="compositionally biased region" description="Low complexity" evidence="1">
    <location>
        <begin position="345"/>
        <end position="361"/>
    </location>
</feature>
<dbReference type="Proteomes" id="UP001141327">
    <property type="component" value="Unassembled WGS sequence"/>
</dbReference>
<feature type="region of interest" description="Disordered" evidence="1">
    <location>
        <begin position="345"/>
        <end position="369"/>
    </location>
</feature>
<keyword evidence="3" id="KW-1185">Reference proteome</keyword>
<evidence type="ECO:0000256" key="1">
    <source>
        <dbReference type="SAM" id="MobiDB-lite"/>
    </source>
</evidence>
<feature type="region of interest" description="Disordered" evidence="1">
    <location>
        <begin position="165"/>
        <end position="264"/>
    </location>
</feature>
<reference evidence="2" key="1">
    <citation type="journal article" date="2022" name="bioRxiv">
        <title>Genomics of Preaxostyla Flagellates Illuminates Evolutionary Transitions and the Path Towards Mitochondrial Loss.</title>
        <authorList>
            <person name="Novak L.V.F."/>
            <person name="Treitli S.C."/>
            <person name="Pyrih J."/>
            <person name="Halakuc P."/>
            <person name="Pipaliya S.V."/>
            <person name="Vacek V."/>
            <person name="Brzon O."/>
            <person name="Soukal P."/>
            <person name="Eme L."/>
            <person name="Dacks J.B."/>
            <person name="Karnkowska A."/>
            <person name="Elias M."/>
            <person name="Hampl V."/>
        </authorList>
    </citation>
    <scope>NUCLEOTIDE SEQUENCE</scope>
    <source>
        <strain evidence="2">RCP-MX</strain>
    </source>
</reference>
<evidence type="ECO:0000313" key="2">
    <source>
        <dbReference type="EMBL" id="KAJ4458903.1"/>
    </source>
</evidence>
<feature type="compositionally biased region" description="Low complexity" evidence="1">
    <location>
        <begin position="165"/>
        <end position="175"/>
    </location>
</feature>
<name>A0ABQ8UJB5_9EUKA</name>
<comment type="caution">
    <text evidence="2">The sequence shown here is derived from an EMBL/GenBank/DDBJ whole genome shotgun (WGS) entry which is preliminary data.</text>
</comment>
<accession>A0ABQ8UJB5</accession>
<proteinExistence type="predicted"/>
<evidence type="ECO:0000313" key="3">
    <source>
        <dbReference type="Proteomes" id="UP001141327"/>
    </source>
</evidence>